<dbReference type="AlphaFoldDB" id="V8QKS5"/>
<reference evidence="3 4" key="1">
    <citation type="journal article" date="2014" name="Genome Announc.">
        <title>Draft Genome Sequence of Advenella kashmirensis Strain W13003, a Polycyclic Aromatic Hydrocarbon-Degrading Bacterium.</title>
        <authorList>
            <person name="Wang X."/>
            <person name="Jin D."/>
            <person name="Zhou L."/>
            <person name="Wu L."/>
            <person name="An W."/>
            <person name="Zhao L."/>
        </authorList>
    </citation>
    <scope>NUCLEOTIDE SEQUENCE [LARGE SCALE GENOMIC DNA]</scope>
    <source>
        <strain evidence="3 4">W13003</strain>
    </source>
</reference>
<dbReference type="eggNOG" id="COG2819">
    <property type="taxonomic scope" value="Bacteria"/>
</dbReference>
<evidence type="ECO:0000256" key="2">
    <source>
        <dbReference type="ARBA" id="ARBA00022801"/>
    </source>
</evidence>
<organism evidence="3 4">
    <name type="scientific">Advenella kashmirensis W13003</name>
    <dbReference type="NCBI Taxonomy" id="1424334"/>
    <lineage>
        <taxon>Bacteria</taxon>
        <taxon>Pseudomonadati</taxon>
        <taxon>Pseudomonadota</taxon>
        <taxon>Betaproteobacteria</taxon>
        <taxon>Burkholderiales</taxon>
        <taxon>Alcaligenaceae</taxon>
    </lineage>
</organism>
<gene>
    <name evidence="3" type="ORF">W822_21370</name>
</gene>
<dbReference type="EMBL" id="AYXT01000014">
    <property type="protein sequence ID" value="ETF00536.1"/>
    <property type="molecule type" value="Genomic_DNA"/>
</dbReference>
<dbReference type="InterPro" id="IPR029058">
    <property type="entry name" value="AB_hydrolase_fold"/>
</dbReference>
<keyword evidence="4" id="KW-1185">Reference proteome</keyword>
<dbReference type="Pfam" id="PF00756">
    <property type="entry name" value="Esterase"/>
    <property type="match status" value="1"/>
</dbReference>
<evidence type="ECO:0000313" key="4">
    <source>
        <dbReference type="Proteomes" id="UP000018733"/>
    </source>
</evidence>
<dbReference type="STRING" id="1424334.W822_21370"/>
<comment type="similarity">
    <text evidence="1">Belongs to the esterase D family.</text>
</comment>
<evidence type="ECO:0000256" key="1">
    <source>
        <dbReference type="ARBA" id="ARBA00005622"/>
    </source>
</evidence>
<dbReference type="PANTHER" id="PTHR40841:SF2">
    <property type="entry name" value="SIDEROPHORE-DEGRADING ESTERASE (EUROFUNG)"/>
    <property type="match status" value="1"/>
</dbReference>
<dbReference type="RefSeq" id="WP_024007187.1">
    <property type="nucleotide sequence ID" value="NZ_KI650983.1"/>
</dbReference>
<sequence length="318" mass="34757">MANEIYTISHQDMSWRGHPYRVFMAMPRLGQTRQDNMTALYILDGNAQFPLAVNAVLAHWTPLPQADKATQATELPVIVGLGYPEDKAYPLAARTRDYTYAAPGEAFAAGGGAADFYDFLRYKVRPYIHRQLTTDPDRQILAGHSFGGLFALYVLLNHPDAFDNYVIGSPSLWWGNGAIVSGADGRAPSILGQKKTMSEEEIVESGRRTAVSGRRAAGSDTAAATVGNTYPVVGKNTRVTILQGEYEENPKADPAMTPERLARMAQRRSPINARSLDRWLQAQGVHSEFTLVERSGHGGVIPATISAAVRDALKQQGR</sequence>
<dbReference type="GO" id="GO:0016788">
    <property type="term" value="F:hydrolase activity, acting on ester bonds"/>
    <property type="evidence" value="ECO:0007669"/>
    <property type="project" value="TreeGrafter"/>
</dbReference>
<dbReference type="PANTHER" id="PTHR40841">
    <property type="entry name" value="SIDEROPHORE TRIACETYLFUSARININE C ESTERASE"/>
    <property type="match status" value="1"/>
</dbReference>
<dbReference type="InterPro" id="IPR052558">
    <property type="entry name" value="Siderophore_Hydrolase_D"/>
</dbReference>
<dbReference type="Proteomes" id="UP000018733">
    <property type="component" value="Unassembled WGS sequence"/>
</dbReference>
<keyword evidence="2" id="KW-0378">Hydrolase</keyword>
<protein>
    <recommendedName>
        <fullName evidence="5">Esterase</fullName>
    </recommendedName>
</protein>
<proteinExistence type="inferred from homology"/>
<accession>V8QKS5</accession>
<evidence type="ECO:0008006" key="5">
    <source>
        <dbReference type="Google" id="ProtNLM"/>
    </source>
</evidence>
<dbReference type="SUPFAM" id="SSF53474">
    <property type="entry name" value="alpha/beta-Hydrolases"/>
    <property type="match status" value="1"/>
</dbReference>
<name>V8QKS5_9BURK</name>
<dbReference type="PATRIC" id="fig|1424334.3.peg.4282"/>
<evidence type="ECO:0000313" key="3">
    <source>
        <dbReference type="EMBL" id="ETF00536.1"/>
    </source>
</evidence>
<dbReference type="Gene3D" id="3.40.50.1820">
    <property type="entry name" value="alpha/beta hydrolase"/>
    <property type="match status" value="1"/>
</dbReference>
<dbReference type="InterPro" id="IPR000801">
    <property type="entry name" value="Esterase-like"/>
</dbReference>
<comment type="caution">
    <text evidence="3">The sequence shown here is derived from an EMBL/GenBank/DDBJ whole genome shotgun (WGS) entry which is preliminary data.</text>
</comment>
<dbReference type="HOGENOM" id="CLU_039834_3_1_4"/>